<dbReference type="InterPro" id="IPR019734">
    <property type="entry name" value="TPR_rpt"/>
</dbReference>
<evidence type="ECO:0000313" key="7">
    <source>
        <dbReference type="EMBL" id="GGJ84000.1"/>
    </source>
</evidence>
<accession>A0A917PM47</accession>
<sequence length="570" mass="63190">MTDLWPHLSRPFCLLLLPVCAWLLWRLWHRRRRQGQWHALLPEAFHTLLLVGEDRRASRKPWFVLGAVWLLTALALAGPSWQHHQQPMLKLADPLVIVLDLSTEMLSGDLAPTRLEHAKRKLLDLMNTRKDAQTGIVVYAGSAHTVVPLSNDSATTRNLLNAVEPSIMPEPGHRADLAVGRALELLDQGAHGRGGLLLMTSALNPEERNGIQRLLEDRSTPLNILGFGTAQGAPIAQGDGGFLRDDQGAILLPRLDAGALEAFADSLDAGYHTAQIGDADLDALDLLSASGDVRPEADMRQFDIWQDQGYWLLLPIVLLAAFAGRKGWILVLPLLLSMPQTSFAFDWQDLWLRPDQRGQRLLEAERPAEAAKRFEDRRWQGIALYQAGDYEGAASRFAQGQSAADRYNLGNAMARAGKLEAAIDAYDQALQQAPDLTAAQTNKALIEDLLRQRQAQQPDPSAGNSTDDADGATGSPGNVTPQPNAETPSEYRSDGSEQGEHPGSEEVLPDSDQMQGREQSRTMPPSSADEYDEESRQALEQWLRQIPDDPSELLRRKFWYEQQQRQENAP</sequence>
<dbReference type="SMART" id="SM00028">
    <property type="entry name" value="TPR"/>
    <property type="match status" value="1"/>
</dbReference>
<keyword evidence="5" id="KW-1133">Transmembrane helix</keyword>
<evidence type="ECO:0000256" key="3">
    <source>
        <dbReference type="PROSITE-ProRule" id="PRU00339"/>
    </source>
</evidence>
<feature type="compositionally biased region" description="Polar residues" evidence="4">
    <location>
        <begin position="475"/>
        <end position="487"/>
    </location>
</feature>
<proteinExistence type="predicted"/>
<feature type="repeat" description="TPR" evidence="3">
    <location>
        <begin position="403"/>
        <end position="436"/>
    </location>
</feature>
<dbReference type="SUPFAM" id="SSF48452">
    <property type="entry name" value="TPR-like"/>
    <property type="match status" value="1"/>
</dbReference>
<dbReference type="InterPro" id="IPR036465">
    <property type="entry name" value="vWFA_dom_sf"/>
</dbReference>
<evidence type="ECO:0000256" key="4">
    <source>
        <dbReference type="SAM" id="MobiDB-lite"/>
    </source>
</evidence>
<dbReference type="PANTHER" id="PTHR22550">
    <property type="entry name" value="SPORE GERMINATION PROTEIN"/>
    <property type="match status" value="1"/>
</dbReference>
<organism evidence="7 8">
    <name type="scientific">Pseudomonas matsuisoli</name>
    <dbReference type="NCBI Taxonomy" id="1515666"/>
    <lineage>
        <taxon>Bacteria</taxon>
        <taxon>Pseudomonadati</taxon>
        <taxon>Pseudomonadota</taxon>
        <taxon>Gammaproteobacteria</taxon>
        <taxon>Pseudomonadales</taxon>
        <taxon>Pseudomonadaceae</taxon>
        <taxon>Pseudomonas</taxon>
    </lineage>
</organism>
<gene>
    <name evidence="7" type="ORF">GCM10009304_07520</name>
</gene>
<dbReference type="Gene3D" id="1.25.40.10">
    <property type="entry name" value="Tetratricopeptide repeat domain"/>
    <property type="match status" value="1"/>
</dbReference>
<feature type="compositionally biased region" description="Polar residues" evidence="4">
    <location>
        <begin position="453"/>
        <end position="466"/>
    </location>
</feature>
<keyword evidence="5" id="KW-0472">Membrane</keyword>
<dbReference type="EMBL" id="BMPO01000002">
    <property type="protein sequence ID" value="GGJ84000.1"/>
    <property type="molecule type" value="Genomic_DNA"/>
</dbReference>
<dbReference type="Pfam" id="PF07719">
    <property type="entry name" value="TPR_2"/>
    <property type="match status" value="1"/>
</dbReference>
<dbReference type="Gene3D" id="3.40.50.410">
    <property type="entry name" value="von Willebrand factor, type A domain"/>
    <property type="match status" value="1"/>
</dbReference>
<feature type="compositionally biased region" description="Polar residues" evidence="4">
    <location>
        <begin position="512"/>
        <end position="525"/>
    </location>
</feature>
<protein>
    <recommendedName>
        <fullName evidence="6">VWFA domain-containing protein</fullName>
    </recommendedName>
</protein>
<dbReference type="SUPFAM" id="SSF53300">
    <property type="entry name" value="vWA-like"/>
    <property type="match status" value="1"/>
</dbReference>
<evidence type="ECO:0000313" key="8">
    <source>
        <dbReference type="Proteomes" id="UP000635983"/>
    </source>
</evidence>
<dbReference type="PANTHER" id="PTHR22550:SF14">
    <property type="entry name" value="VWFA DOMAIN-CONTAINING PROTEIN"/>
    <property type="match status" value="1"/>
</dbReference>
<dbReference type="Pfam" id="PF13519">
    <property type="entry name" value="VWA_2"/>
    <property type="match status" value="1"/>
</dbReference>
<reference evidence="7" key="1">
    <citation type="journal article" date="2014" name="Int. J. Syst. Evol. Microbiol.">
        <title>Complete genome sequence of Corynebacterium casei LMG S-19264T (=DSM 44701T), isolated from a smear-ripened cheese.</title>
        <authorList>
            <consortium name="US DOE Joint Genome Institute (JGI-PGF)"/>
            <person name="Walter F."/>
            <person name="Albersmeier A."/>
            <person name="Kalinowski J."/>
            <person name="Ruckert C."/>
        </authorList>
    </citation>
    <scope>NUCLEOTIDE SEQUENCE</scope>
    <source>
        <strain evidence="7">JCM 30078</strain>
    </source>
</reference>
<dbReference type="InterPro" id="IPR011990">
    <property type="entry name" value="TPR-like_helical_dom_sf"/>
</dbReference>
<reference evidence="7" key="2">
    <citation type="submission" date="2020-09" db="EMBL/GenBank/DDBJ databases">
        <authorList>
            <person name="Sun Q."/>
            <person name="Ohkuma M."/>
        </authorList>
    </citation>
    <scope>NUCLEOTIDE SEQUENCE</scope>
    <source>
        <strain evidence="7">JCM 30078</strain>
    </source>
</reference>
<feature type="compositionally biased region" description="Basic and acidic residues" evidence="4">
    <location>
        <begin position="489"/>
        <end position="504"/>
    </location>
</feature>
<dbReference type="AlphaFoldDB" id="A0A917PM47"/>
<dbReference type="InterPro" id="IPR013105">
    <property type="entry name" value="TPR_2"/>
</dbReference>
<comment type="caution">
    <text evidence="7">The sequence shown here is derived from an EMBL/GenBank/DDBJ whole genome shotgun (WGS) entry which is preliminary data.</text>
</comment>
<dbReference type="InterPro" id="IPR050768">
    <property type="entry name" value="UPF0353/GerABKA_families"/>
</dbReference>
<feature type="transmembrane region" description="Helical" evidence="5">
    <location>
        <begin position="12"/>
        <end position="28"/>
    </location>
</feature>
<dbReference type="PROSITE" id="PS50005">
    <property type="entry name" value="TPR"/>
    <property type="match status" value="1"/>
</dbReference>
<evidence type="ECO:0000256" key="2">
    <source>
        <dbReference type="ARBA" id="ARBA00022803"/>
    </source>
</evidence>
<feature type="domain" description="VWFA" evidence="6">
    <location>
        <begin position="95"/>
        <end position="200"/>
    </location>
</feature>
<dbReference type="Proteomes" id="UP000635983">
    <property type="component" value="Unassembled WGS sequence"/>
</dbReference>
<keyword evidence="8" id="KW-1185">Reference proteome</keyword>
<keyword evidence="1" id="KW-0677">Repeat</keyword>
<dbReference type="RefSeq" id="WP_188981828.1">
    <property type="nucleotide sequence ID" value="NZ_BMPO01000002.1"/>
</dbReference>
<feature type="transmembrane region" description="Helical" evidence="5">
    <location>
        <begin position="62"/>
        <end position="81"/>
    </location>
</feature>
<keyword evidence="2 3" id="KW-0802">TPR repeat</keyword>
<keyword evidence="5" id="KW-0812">Transmembrane</keyword>
<evidence type="ECO:0000259" key="6">
    <source>
        <dbReference type="Pfam" id="PF13519"/>
    </source>
</evidence>
<feature type="region of interest" description="Disordered" evidence="4">
    <location>
        <begin position="453"/>
        <end position="539"/>
    </location>
</feature>
<dbReference type="InterPro" id="IPR002035">
    <property type="entry name" value="VWF_A"/>
</dbReference>
<name>A0A917PM47_9PSED</name>
<evidence type="ECO:0000256" key="5">
    <source>
        <dbReference type="SAM" id="Phobius"/>
    </source>
</evidence>
<evidence type="ECO:0000256" key="1">
    <source>
        <dbReference type="ARBA" id="ARBA00022737"/>
    </source>
</evidence>